<accession>A0A8S5T1V0</accession>
<evidence type="ECO:0000313" key="1">
    <source>
        <dbReference type="EMBL" id="DAF56762.1"/>
    </source>
</evidence>
<reference evidence="1" key="1">
    <citation type="journal article" date="2021" name="Proc. Natl. Acad. Sci. U.S.A.">
        <title>A Catalog of Tens of Thousands of Viruses from Human Metagenomes Reveals Hidden Associations with Chronic Diseases.</title>
        <authorList>
            <person name="Tisza M.J."/>
            <person name="Buck C.B."/>
        </authorList>
    </citation>
    <scope>NUCLEOTIDE SEQUENCE</scope>
    <source>
        <strain evidence="1">CtWb16</strain>
    </source>
</reference>
<proteinExistence type="predicted"/>
<organism evidence="1">
    <name type="scientific">Myoviridae sp. ctWb16</name>
    <dbReference type="NCBI Taxonomy" id="2827690"/>
    <lineage>
        <taxon>Viruses</taxon>
        <taxon>Duplodnaviria</taxon>
        <taxon>Heunggongvirae</taxon>
        <taxon>Uroviricota</taxon>
        <taxon>Caudoviricetes</taxon>
    </lineage>
</organism>
<dbReference type="EMBL" id="BK032721">
    <property type="protein sequence ID" value="DAF56762.1"/>
    <property type="molecule type" value="Genomic_DNA"/>
</dbReference>
<sequence length="92" mass="10553">MSTMLKELTILLENDNDDMDKPYDRMDDKNIPKIFKKRKKVLKLSDINRLKKIRNSKREELAQDSVFVPILYGPNLENPEGMGGDLGGGMPM</sequence>
<name>A0A8S5T1V0_9CAUD</name>
<protein>
    <submittedName>
        <fullName evidence="1">Uncharacterized protein</fullName>
    </submittedName>
</protein>